<keyword evidence="3 8" id="KW-0378">Hydrolase</keyword>
<dbReference type="GeneID" id="57276757"/>
<keyword evidence="2 8" id="KW-0820">tRNA-binding</keyword>
<dbReference type="EMBL" id="CP012288">
    <property type="protein sequence ID" value="AMV67428.1"/>
    <property type="molecule type" value="Genomic_DNA"/>
</dbReference>
<dbReference type="EMBL" id="CP012275">
    <property type="protein sequence ID" value="AMV62687.1"/>
    <property type="molecule type" value="Genomic_DNA"/>
</dbReference>
<dbReference type="HAMAP" id="MF_00083">
    <property type="entry name" value="Pept_tRNA_hydro_bact"/>
    <property type="match status" value="1"/>
</dbReference>
<dbReference type="GO" id="GO:0072344">
    <property type="term" value="P:rescue of stalled ribosome"/>
    <property type="evidence" value="ECO:0007669"/>
    <property type="project" value="UniProtKB-UniRule"/>
</dbReference>
<dbReference type="GO" id="GO:0004045">
    <property type="term" value="F:peptidyl-tRNA hydrolase activity"/>
    <property type="evidence" value="ECO:0007669"/>
    <property type="project" value="UniProtKB-UniRule"/>
</dbReference>
<evidence type="ECO:0000256" key="10">
    <source>
        <dbReference type="RuleBase" id="RU004320"/>
    </source>
</evidence>
<dbReference type="GO" id="GO:0000049">
    <property type="term" value="F:tRNA binding"/>
    <property type="evidence" value="ECO:0007669"/>
    <property type="project" value="UniProtKB-UniRule"/>
</dbReference>
<comment type="function">
    <text evidence="8">Hydrolyzes ribosome-free peptidyl-tRNAs (with 1 or more amino acids incorporated), which drop off the ribosome during protein synthesis, or as a result of ribosome stalling.</text>
</comment>
<evidence type="ECO:0000256" key="8">
    <source>
        <dbReference type="HAMAP-Rule" id="MF_00083"/>
    </source>
</evidence>
<dbReference type="InterPro" id="IPR036416">
    <property type="entry name" value="Pept_tRNA_hydro_sf"/>
</dbReference>
<feature type="site" description="Discriminates between blocked and unblocked aminoacyl-tRNA" evidence="8">
    <location>
        <position position="9"/>
    </location>
</feature>
<reference evidence="13 14" key="1">
    <citation type="journal article" date="2016" name="PLoS ONE">
        <title>The Identification of Novel Diagnostic Marker Genes for the Detection of Beer Spoiling Pediococcus damnosus Strains Using the BlAst Diagnostic Gene findEr.</title>
        <authorList>
            <person name="Behr J."/>
            <person name="Geissler A.J."/>
            <person name="Schmid J."/>
            <person name="Zehe A."/>
            <person name="Vogel R.F."/>
        </authorList>
    </citation>
    <scope>NUCLEOTIDE SEQUENCE [LARGE SCALE GENOMIC DNA]</scope>
    <source>
        <strain evidence="11 14">TMW 2.1533</strain>
        <strain evidence="12 13">TMW 2.1535</strain>
    </source>
</reference>
<dbReference type="Gene3D" id="3.40.50.1470">
    <property type="entry name" value="Peptidyl-tRNA hydrolase"/>
    <property type="match status" value="1"/>
</dbReference>
<comment type="subcellular location">
    <subcellularLocation>
        <location evidence="8">Cytoplasm</location>
    </subcellularLocation>
</comment>
<evidence type="ECO:0000256" key="6">
    <source>
        <dbReference type="ARBA" id="ARBA00048707"/>
    </source>
</evidence>
<dbReference type="GO" id="GO:0005737">
    <property type="term" value="C:cytoplasm"/>
    <property type="evidence" value="ECO:0007669"/>
    <property type="project" value="UniProtKB-SubCell"/>
</dbReference>
<dbReference type="NCBIfam" id="TIGR00447">
    <property type="entry name" value="pth"/>
    <property type="match status" value="1"/>
</dbReference>
<dbReference type="CDD" id="cd00462">
    <property type="entry name" value="PTH"/>
    <property type="match status" value="1"/>
</dbReference>
<evidence type="ECO:0000256" key="5">
    <source>
        <dbReference type="ARBA" id="ARBA00038063"/>
    </source>
</evidence>
<dbReference type="PANTHER" id="PTHR17224">
    <property type="entry name" value="PEPTIDYL-TRNA HYDROLASE"/>
    <property type="match status" value="1"/>
</dbReference>
<dbReference type="Pfam" id="PF01195">
    <property type="entry name" value="Pept_tRNA_hydro"/>
    <property type="match status" value="1"/>
</dbReference>
<evidence type="ECO:0000256" key="2">
    <source>
        <dbReference type="ARBA" id="ARBA00022555"/>
    </source>
</evidence>
<evidence type="ECO:0000256" key="4">
    <source>
        <dbReference type="ARBA" id="ARBA00022884"/>
    </source>
</evidence>
<protein>
    <recommendedName>
        <fullName evidence="7 8">Peptidyl-tRNA hydrolase</fullName>
        <shortName evidence="8">Pth</shortName>
        <ecNumber evidence="1 8">3.1.1.29</ecNumber>
    </recommendedName>
</protein>
<dbReference type="KEGG" id="pdm:ADU72_1501"/>
<dbReference type="Proteomes" id="UP000076405">
    <property type="component" value="Chromosome"/>
</dbReference>
<dbReference type="InterPro" id="IPR001328">
    <property type="entry name" value="Pept_tRNA_hydro"/>
</dbReference>
<dbReference type="InterPro" id="IPR018171">
    <property type="entry name" value="Pept_tRNA_hydro_CS"/>
</dbReference>
<evidence type="ECO:0000256" key="3">
    <source>
        <dbReference type="ARBA" id="ARBA00022801"/>
    </source>
</evidence>
<dbReference type="AlphaFoldDB" id="A0A0R2HLL5"/>
<evidence type="ECO:0000313" key="12">
    <source>
        <dbReference type="EMBL" id="AMV67428.1"/>
    </source>
</evidence>
<evidence type="ECO:0000313" key="13">
    <source>
        <dbReference type="Proteomes" id="UP000076244"/>
    </source>
</evidence>
<comment type="catalytic activity">
    <reaction evidence="6 8 9">
        <text>an N-acyl-L-alpha-aminoacyl-tRNA + H2O = an N-acyl-L-amino acid + a tRNA + H(+)</text>
        <dbReference type="Rhea" id="RHEA:54448"/>
        <dbReference type="Rhea" id="RHEA-COMP:10123"/>
        <dbReference type="Rhea" id="RHEA-COMP:13883"/>
        <dbReference type="ChEBI" id="CHEBI:15377"/>
        <dbReference type="ChEBI" id="CHEBI:15378"/>
        <dbReference type="ChEBI" id="CHEBI:59874"/>
        <dbReference type="ChEBI" id="CHEBI:78442"/>
        <dbReference type="ChEBI" id="CHEBI:138191"/>
        <dbReference type="EC" id="3.1.1.29"/>
    </reaction>
</comment>
<evidence type="ECO:0000256" key="1">
    <source>
        <dbReference type="ARBA" id="ARBA00013260"/>
    </source>
</evidence>
<dbReference type="GO" id="GO:0006515">
    <property type="term" value="P:protein quality control for misfolded or incompletely synthesized proteins"/>
    <property type="evidence" value="ECO:0007669"/>
    <property type="project" value="UniProtKB-UniRule"/>
</dbReference>
<comment type="function">
    <text evidence="8">Catalyzes the release of premature peptidyl moieties from peptidyl-tRNA molecules trapped in stalled 50S ribosomal subunits, and thus maintains levels of free tRNAs and 50S ribosomes.</text>
</comment>
<organism evidence="11 14">
    <name type="scientific">Pediococcus damnosus</name>
    <dbReference type="NCBI Taxonomy" id="51663"/>
    <lineage>
        <taxon>Bacteria</taxon>
        <taxon>Bacillati</taxon>
        <taxon>Bacillota</taxon>
        <taxon>Bacilli</taxon>
        <taxon>Lactobacillales</taxon>
        <taxon>Lactobacillaceae</taxon>
        <taxon>Pediococcus</taxon>
    </lineage>
</organism>
<dbReference type="RefSeq" id="WP_046871618.1">
    <property type="nucleotide sequence ID" value="NZ_BAAAXI010000184.1"/>
</dbReference>
<keyword evidence="8" id="KW-0963">Cytoplasm</keyword>
<evidence type="ECO:0000256" key="7">
    <source>
        <dbReference type="ARBA" id="ARBA00050038"/>
    </source>
</evidence>
<dbReference type="PROSITE" id="PS01195">
    <property type="entry name" value="PEPT_TRNA_HYDROL_1"/>
    <property type="match status" value="1"/>
</dbReference>
<feature type="binding site" evidence="8">
    <location>
        <position position="14"/>
    </location>
    <ligand>
        <name>tRNA</name>
        <dbReference type="ChEBI" id="CHEBI:17843"/>
    </ligand>
</feature>
<evidence type="ECO:0000256" key="9">
    <source>
        <dbReference type="RuleBase" id="RU000673"/>
    </source>
</evidence>
<evidence type="ECO:0000313" key="11">
    <source>
        <dbReference type="EMBL" id="AMV62687.1"/>
    </source>
</evidence>
<name>A0A0R2HLL5_9LACO</name>
<evidence type="ECO:0000313" key="14">
    <source>
        <dbReference type="Proteomes" id="UP000076405"/>
    </source>
</evidence>
<dbReference type="OrthoDB" id="9800507at2"/>
<feature type="binding site" evidence="8">
    <location>
        <position position="66"/>
    </location>
    <ligand>
        <name>tRNA</name>
        <dbReference type="ChEBI" id="CHEBI:17843"/>
    </ligand>
</feature>
<accession>A0A0R2HLL5</accession>
<sequence>MKMIVGLGNVGAKYDGTRHNTGFMVVDEFARVHQATFSKHQMEASLATTVVNGEKILLVKPSTYMNDSGRAVRPLLDYYKIDIADLIVVHDDMDLPVGKIRFRQKGAAGGHNGIKSLIAHLKTQNFDRLKVGTDHPQKTTVVNYVLSKFTATQQPLFDESVDHSVNGLEDWVNGMSIADLMNKYN</sequence>
<dbReference type="Proteomes" id="UP000076244">
    <property type="component" value="Chromosome"/>
</dbReference>
<feature type="site" description="Stabilizes the basic form of H active site to accept a proton" evidence="8">
    <location>
        <position position="91"/>
    </location>
</feature>
<proteinExistence type="inferred from homology"/>
<dbReference type="FunFam" id="3.40.50.1470:FF:000001">
    <property type="entry name" value="Peptidyl-tRNA hydrolase"/>
    <property type="match status" value="1"/>
</dbReference>
<dbReference type="SUPFAM" id="SSF53178">
    <property type="entry name" value="Peptidyl-tRNA hydrolase-like"/>
    <property type="match status" value="1"/>
</dbReference>
<keyword evidence="4 8" id="KW-0694">RNA-binding</keyword>
<feature type="active site" description="Proton acceptor" evidence="8">
    <location>
        <position position="19"/>
    </location>
</feature>
<gene>
    <name evidence="8" type="primary">pth</name>
    <name evidence="11" type="ORF">ADU70_1195</name>
    <name evidence="12" type="ORF">ADU72_1501</name>
</gene>
<comment type="similarity">
    <text evidence="5 8 10">Belongs to the PTH family.</text>
</comment>
<keyword evidence="13" id="KW-1185">Reference proteome</keyword>
<comment type="subunit">
    <text evidence="8">Monomer.</text>
</comment>
<dbReference type="EC" id="3.1.1.29" evidence="1 8"/>
<feature type="binding site" evidence="8">
    <location>
        <position position="64"/>
    </location>
    <ligand>
        <name>tRNA</name>
        <dbReference type="ChEBI" id="CHEBI:17843"/>
    </ligand>
</feature>
<dbReference type="PANTHER" id="PTHR17224:SF1">
    <property type="entry name" value="PEPTIDYL-TRNA HYDROLASE"/>
    <property type="match status" value="1"/>
</dbReference>
<feature type="binding site" evidence="8">
    <location>
        <position position="112"/>
    </location>
    <ligand>
        <name>tRNA</name>
        <dbReference type="ChEBI" id="CHEBI:17843"/>
    </ligand>
</feature>